<dbReference type="Proteomes" id="UP001205311">
    <property type="component" value="Unassembled WGS sequence"/>
</dbReference>
<protein>
    <submittedName>
        <fullName evidence="1">Pentapeptide repeat-containing protein</fullName>
    </submittedName>
</protein>
<evidence type="ECO:0000313" key="2">
    <source>
        <dbReference type="Proteomes" id="UP001205311"/>
    </source>
</evidence>
<keyword evidence="2" id="KW-1185">Reference proteome</keyword>
<reference evidence="1 2" key="1">
    <citation type="submission" date="2022-06" db="EMBL/GenBank/DDBJ databases">
        <title>Genomic Encyclopedia of Archaeal and Bacterial Type Strains, Phase II (KMG-II): from individual species to whole genera.</title>
        <authorList>
            <person name="Goeker M."/>
        </authorList>
    </citation>
    <scope>NUCLEOTIDE SEQUENCE [LARGE SCALE GENOMIC DNA]</scope>
    <source>
        <strain evidence="1 2">DSM 40477</strain>
    </source>
</reference>
<accession>A0ABT1HMD4</accession>
<dbReference type="Gene3D" id="2.160.20.80">
    <property type="entry name" value="E3 ubiquitin-protein ligase SopA"/>
    <property type="match status" value="1"/>
</dbReference>
<gene>
    <name evidence="1" type="ORF">LX15_000349</name>
</gene>
<comment type="caution">
    <text evidence="1">The sequence shown here is derived from an EMBL/GenBank/DDBJ whole genome shotgun (WGS) entry which is preliminary data.</text>
</comment>
<evidence type="ECO:0000313" key="1">
    <source>
        <dbReference type="EMBL" id="MCP2256666.1"/>
    </source>
</evidence>
<organism evidence="1 2">
    <name type="scientific">Streptoalloteichus tenebrarius (strain ATCC 17920 / DSM 40477 / JCM 4838 / CBS 697.72 / NBRC 16177 / NCIMB 11028 / NRRL B-12390 / A12253. 1 / ISP 5477)</name>
    <name type="common">Streptomyces tenebrarius</name>
    <dbReference type="NCBI Taxonomy" id="1933"/>
    <lineage>
        <taxon>Bacteria</taxon>
        <taxon>Bacillati</taxon>
        <taxon>Actinomycetota</taxon>
        <taxon>Actinomycetes</taxon>
        <taxon>Pseudonocardiales</taxon>
        <taxon>Pseudonocardiaceae</taxon>
        <taxon>Streptoalloteichus</taxon>
    </lineage>
</organism>
<proteinExistence type="predicted"/>
<name>A0ABT1HMD4_STRSD</name>
<dbReference type="InterPro" id="IPR001646">
    <property type="entry name" value="5peptide_repeat"/>
</dbReference>
<sequence>MACLLIALLFGERQDMDLVELLQVGMTLETASGGVAALLLTARHQRASGVGQENGPIADPYPRALAQLDSTEAAVRLDAVRMLERLAQGNPYQRQAVVTTLCGYLRTPHQLPDPAPSPDGTETGVSERQVRATAQQVLTDHLRPERGADGVPTNPGFWPDIDLDLTSASLVDFDFGRCEVRGAEFTNATFSGQACFDNATFHGDISFRGATFHHAASFQHAVFVRGVDFRDVESAEPLSLSGARVRVDVEAEVRGNRFWPLGWEIGSAEDDAGGQGNGTDGVWRHLVAVHSDG</sequence>
<dbReference type="Pfam" id="PF13576">
    <property type="entry name" value="Pentapeptide_3"/>
    <property type="match status" value="1"/>
</dbReference>
<dbReference type="SUPFAM" id="SSF141571">
    <property type="entry name" value="Pentapeptide repeat-like"/>
    <property type="match status" value="1"/>
</dbReference>
<dbReference type="EMBL" id="JAMTCP010000001">
    <property type="protein sequence ID" value="MCP2256666.1"/>
    <property type="molecule type" value="Genomic_DNA"/>
</dbReference>